<protein>
    <submittedName>
        <fullName evidence="1">Uncharacterized protein</fullName>
    </submittedName>
</protein>
<keyword evidence="2" id="KW-1185">Reference proteome</keyword>
<name>A0A6S7G0F1_PARCT</name>
<gene>
    <name evidence="1" type="ORF">PACLA_8A021977</name>
</gene>
<dbReference type="OrthoDB" id="5952813at2759"/>
<evidence type="ECO:0000313" key="2">
    <source>
        <dbReference type="Proteomes" id="UP001152795"/>
    </source>
</evidence>
<dbReference type="Proteomes" id="UP001152795">
    <property type="component" value="Unassembled WGS sequence"/>
</dbReference>
<proteinExistence type="predicted"/>
<comment type="caution">
    <text evidence="1">The sequence shown here is derived from an EMBL/GenBank/DDBJ whole genome shotgun (WGS) entry which is preliminary data.</text>
</comment>
<sequence length="184" mass="20752">MDEVNLEHVKDLVVKQRKTHSEVSLILQEAFPGKRGLSERSVRRFCCENDIHSQQRVSNHDLEQCARTVVAKCTNVGPAWGWKMVKGYMKSIGVTASEKCIGRALSVVSPIYQAKRNANTARQVNPVPYNAEYFGHKIHLDQNEKLAMYGLTEVCAVDGFSGKIVAFATMPVKNNVLIYEHIYR</sequence>
<dbReference type="AlphaFoldDB" id="A0A6S7G0F1"/>
<reference evidence="1" key="1">
    <citation type="submission" date="2020-04" db="EMBL/GenBank/DDBJ databases">
        <authorList>
            <person name="Alioto T."/>
            <person name="Alioto T."/>
            <person name="Gomez Garrido J."/>
        </authorList>
    </citation>
    <scope>NUCLEOTIDE SEQUENCE</scope>
    <source>
        <strain evidence="1">A484AB</strain>
    </source>
</reference>
<accession>A0A6S7G0F1</accession>
<organism evidence="1 2">
    <name type="scientific">Paramuricea clavata</name>
    <name type="common">Red gorgonian</name>
    <name type="synonym">Violescent sea-whip</name>
    <dbReference type="NCBI Taxonomy" id="317549"/>
    <lineage>
        <taxon>Eukaryota</taxon>
        <taxon>Metazoa</taxon>
        <taxon>Cnidaria</taxon>
        <taxon>Anthozoa</taxon>
        <taxon>Octocorallia</taxon>
        <taxon>Malacalcyonacea</taxon>
        <taxon>Plexauridae</taxon>
        <taxon>Paramuricea</taxon>
    </lineage>
</organism>
<evidence type="ECO:0000313" key="1">
    <source>
        <dbReference type="EMBL" id="CAB3986264.1"/>
    </source>
</evidence>
<dbReference type="EMBL" id="CACRXK020000990">
    <property type="protein sequence ID" value="CAB3986264.1"/>
    <property type="molecule type" value="Genomic_DNA"/>
</dbReference>